<dbReference type="RefSeq" id="XP_033388591.1">
    <property type="nucleotide sequence ID" value="XM_033531761.1"/>
</dbReference>
<dbReference type="Proteomes" id="UP000799778">
    <property type="component" value="Unassembled WGS sequence"/>
</dbReference>
<evidence type="ECO:0000313" key="4">
    <source>
        <dbReference type="Proteomes" id="UP000799778"/>
    </source>
</evidence>
<dbReference type="GeneID" id="54289158"/>
<reference evidence="3" key="1">
    <citation type="journal article" date="2020" name="Stud. Mycol.">
        <title>101 Dothideomycetes genomes: a test case for predicting lifestyles and emergence of pathogens.</title>
        <authorList>
            <person name="Haridas S."/>
            <person name="Albert R."/>
            <person name="Binder M."/>
            <person name="Bloem J."/>
            <person name="Labutti K."/>
            <person name="Salamov A."/>
            <person name="Andreopoulos B."/>
            <person name="Baker S."/>
            <person name="Barry K."/>
            <person name="Bills G."/>
            <person name="Bluhm B."/>
            <person name="Cannon C."/>
            <person name="Castanera R."/>
            <person name="Culley D."/>
            <person name="Daum C."/>
            <person name="Ezra D."/>
            <person name="Gonzalez J."/>
            <person name="Henrissat B."/>
            <person name="Kuo A."/>
            <person name="Liang C."/>
            <person name="Lipzen A."/>
            <person name="Lutzoni F."/>
            <person name="Magnuson J."/>
            <person name="Mondo S."/>
            <person name="Nolan M."/>
            <person name="Ohm R."/>
            <person name="Pangilinan J."/>
            <person name="Park H.-J."/>
            <person name="Ramirez L."/>
            <person name="Alfaro M."/>
            <person name="Sun H."/>
            <person name="Tritt A."/>
            <person name="Yoshinaga Y."/>
            <person name="Zwiers L.-H."/>
            <person name="Turgeon B."/>
            <person name="Goodwin S."/>
            <person name="Spatafora J."/>
            <person name="Crous P."/>
            <person name="Grigoriev I."/>
        </authorList>
    </citation>
    <scope>NUCLEOTIDE SEQUENCE</scope>
    <source>
        <strain evidence="3">CBS 175.79</strain>
    </source>
</reference>
<dbReference type="Gene3D" id="3.30.429.10">
    <property type="entry name" value="Macrophage Migration Inhibitory Factor"/>
    <property type="match status" value="1"/>
</dbReference>
<evidence type="ECO:0000313" key="3">
    <source>
        <dbReference type="EMBL" id="KAF2020252.1"/>
    </source>
</evidence>
<keyword evidence="1" id="KW-1133">Transmembrane helix</keyword>
<organism evidence="3 4">
    <name type="scientific">Aaosphaeria arxii CBS 175.79</name>
    <dbReference type="NCBI Taxonomy" id="1450172"/>
    <lineage>
        <taxon>Eukaryota</taxon>
        <taxon>Fungi</taxon>
        <taxon>Dikarya</taxon>
        <taxon>Ascomycota</taxon>
        <taxon>Pezizomycotina</taxon>
        <taxon>Dothideomycetes</taxon>
        <taxon>Pleosporomycetidae</taxon>
        <taxon>Pleosporales</taxon>
        <taxon>Pleosporales incertae sedis</taxon>
        <taxon>Aaosphaeria</taxon>
    </lineage>
</organism>
<sequence length="148" mass="17216">MPLWNVYHPESIFEDDASKAAFSADVVSYYTAVGLPAFYVVINFIKMSGNTTWVGGKPPNKEEPFVRFTMDHIAVHMPDIDKVYRAESDKLDNIIRKHLEKKGHTWEFHVNETERRLWKIHGLFPPPFGSEAEKVWVEQNKATPWEKL</sequence>
<proteinExistence type="predicted"/>
<dbReference type="EMBL" id="ML978067">
    <property type="protein sequence ID" value="KAF2020252.1"/>
    <property type="molecule type" value="Genomic_DNA"/>
</dbReference>
<evidence type="ECO:0000256" key="1">
    <source>
        <dbReference type="SAM" id="Phobius"/>
    </source>
</evidence>
<protein>
    <recommendedName>
        <fullName evidence="2">Tautomerase cis-CaaD-like domain-containing protein</fullName>
    </recommendedName>
</protein>
<dbReference type="OrthoDB" id="2129288at2759"/>
<name>A0A6A5Y3X8_9PLEO</name>
<dbReference type="InterPro" id="IPR028116">
    <property type="entry name" value="Cis-CaaD-like"/>
</dbReference>
<gene>
    <name evidence="3" type="ORF">BU24DRAFT_459848</name>
</gene>
<keyword evidence="1" id="KW-0812">Transmembrane</keyword>
<dbReference type="InterPro" id="IPR014347">
    <property type="entry name" value="Tautomerase/MIF_sf"/>
</dbReference>
<feature type="domain" description="Tautomerase cis-CaaD-like" evidence="2">
    <location>
        <begin position="1"/>
        <end position="141"/>
    </location>
</feature>
<accession>A0A6A5Y3X8</accession>
<evidence type="ECO:0000259" key="2">
    <source>
        <dbReference type="Pfam" id="PF14832"/>
    </source>
</evidence>
<keyword evidence="1" id="KW-0472">Membrane</keyword>
<keyword evidence="4" id="KW-1185">Reference proteome</keyword>
<feature type="transmembrane region" description="Helical" evidence="1">
    <location>
        <begin position="20"/>
        <end position="42"/>
    </location>
</feature>
<dbReference type="AlphaFoldDB" id="A0A6A5Y3X8"/>
<dbReference type="Pfam" id="PF14832">
    <property type="entry name" value="Tautomerase_3"/>
    <property type="match status" value="1"/>
</dbReference>